<dbReference type="Proteomes" id="UP000287502">
    <property type="component" value="Chromosome"/>
</dbReference>
<protein>
    <submittedName>
        <fullName evidence="1">Pyridoxamine 5'-phosphate oxidase family protein</fullName>
    </submittedName>
</protein>
<dbReference type="InterPro" id="IPR012349">
    <property type="entry name" value="Split_barrel_FMN-bd"/>
</dbReference>
<keyword evidence="2" id="KW-1185">Reference proteome</keyword>
<evidence type="ECO:0000313" key="1">
    <source>
        <dbReference type="EMBL" id="QAR31989.1"/>
    </source>
</evidence>
<dbReference type="PANTHER" id="PTHR34071:SF2">
    <property type="entry name" value="FLAVIN-NUCLEOTIDE-BINDING PROTEIN"/>
    <property type="match status" value="1"/>
</dbReference>
<dbReference type="Pfam" id="PF12900">
    <property type="entry name" value="Pyridox_ox_2"/>
    <property type="match status" value="1"/>
</dbReference>
<sequence length="152" mass="17541">MRRSEREIKDYKLLENLLKQGEVIHLALADAPYPYLVTVNYGYRDDALYFHCASQGRKIDLLKQDPKVYFQIILRNELVRAESACRWTTKFTSVCGEADAVIQESHAEKRKALQIIMGHYGLHDSEFTENMTKNMLTVKLNIVSLSAKSNEE</sequence>
<dbReference type="PANTHER" id="PTHR34071">
    <property type="entry name" value="5-NITROIMIDAZOLE ANTIBIOTICS RESISTANCE PROTEIN, NIMA-FAMILY-RELATED PROTEIN-RELATED"/>
    <property type="match status" value="1"/>
</dbReference>
<accession>A0A410JVE0</accession>
<dbReference type="SUPFAM" id="SSF50475">
    <property type="entry name" value="FMN-binding split barrel"/>
    <property type="match status" value="1"/>
</dbReference>
<dbReference type="Gene3D" id="2.30.110.10">
    <property type="entry name" value="Electron Transport, Fmn-binding Protein, Chain A"/>
    <property type="match status" value="1"/>
</dbReference>
<gene>
    <name evidence="1" type="ORF">EP073_00800</name>
</gene>
<organism evidence="1 2">
    <name type="scientific">Geovibrio thiophilus</name>
    <dbReference type="NCBI Taxonomy" id="139438"/>
    <lineage>
        <taxon>Bacteria</taxon>
        <taxon>Pseudomonadati</taxon>
        <taxon>Deferribacterota</taxon>
        <taxon>Deferribacteres</taxon>
        <taxon>Deferribacterales</taxon>
        <taxon>Geovibrionaceae</taxon>
        <taxon>Geovibrio</taxon>
    </lineage>
</organism>
<evidence type="ECO:0000313" key="2">
    <source>
        <dbReference type="Proteomes" id="UP000287502"/>
    </source>
</evidence>
<dbReference type="EMBL" id="CP035108">
    <property type="protein sequence ID" value="QAR31989.1"/>
    <property type="molecule type" value="Genomic_DNA"/>
</dbReference>
<dbReference type="OrthoDB" id="9794935at2"/>
<reference evidence="1 2" key="1">
    <citation type="submission" date="2019-01" db="EMBL/GenBank/DDBJ databases">
        <title>Geovibrio thiophilus DSM 11263, complete genome.</title>
        <authorList>
            <person name="Spring S."/>
            <person name="Bunk B."/>
            <person name="Sproer C."/>
        </authorList>
    </citation>
    <scope>NUCLEOTIDE SEQUENCE [LARGE SCALE GENOMIC DNA]</scope>
    <source>
        <strain evidence="1 2">DSM 11263</strain>
    </source>
</reference>
<dbReference type="InterPro" id="IPR024747">
    <property type="entry name" value="Pyridox_Oxase-rel"/>
</dbReference>
<name>A0A410JVE0_9BACT</name>
<dbReference type="AlphaFoldDB" id="A0A410JVE0"/>
<dbReference type="KEGG" id="gtl:EP073_00800"/>
<dbReference type="RefSeq" id="WP_128465276.1">
    <property type="nucleotide sequence ID" value="NZ_CP035108.1"/>
</dbReference>
<proteinExistence type="predicted"/>